<protein>
    <submittedName>
        <fullName evidence="3">Polysaccharide pyruvyl transferase family protein</fullName>
    </submittedName>
</protein>
<dbReference type="Proteomes" id="UP001595976">
    <property type="component" value="Unassembled WGS sequence"/>
</dbReference>
<name>A0ABW0F9I0_9HYPH</name>
<feature type="region of interest" description="Disordered" evidence="1">
    <location>
        <begin position="1"/>
        <end position="24"/>
    </location>
</feature>
<dbReference type="PANTHER" id="PTHR36836:SF1">
    <property type="entry name" value="COLANIC ACID BIOSYNTHESIS PROTEIN WCAK"/>
    <property type="match status" value="1"/>
</dbReference>
<evidence type="ECO:0000313" key="4">
    <source>
        <dbReference type="Proteomes" id="UP001595976"/>
    </source>
</evidence>
<sequence>MSDRGRIDLRAGATPLEPSWSERREAGVEPVRAVPARSSRIALLGHCGTGNLGDEASIAAVLDNIASRVSGASIVGLSMDPEDTTRRHGIPCFAMRQRVFPFEREWSSAQHPGGPQGVASKLKAFIKKTGPLFRVGNAVRRGLILRPAQFIRETAFLLRALLLLCGLDMLVICGGGQLLDWGGPWAFPYTLFKWILLAKCANVKCVFLNSGAGPLDAPLSRWFVRRMLAMADYVSVRDRASGELLRRIGFRGKVRVVVDTVWNLRLPDSARQAPAAAHAEGVIGIGPMAYGDSSRHWVDDDRGYRNLIASLAEFGSRMLARGYRIKLFSSDIWFDSRAIADLEAAIRRNDPALAPDRVTCEAVSGIDGMFAALSGLDCYVTCRFHGVVFASLLNVPAVALAPHPKVTNLMEELGLGEYCVEISRCDAEDLATRVERLLANADDVKARIGRQVAIFQVQLTRQFDDLFLDNNEKEAGKKE</sequence>
<dbReference type="EMBL" id="JBHSLI010000010">
    <property type="protein sequence ID" value="MFC5295369.1"/>
    <property type="molecule type" value="Genomic_DNA"/>
</dbReference>
<dbReference type="RefSeq" id="WP_158448114.1">
    <property type="nucleotide sequence ID" value="NZ_JAOAOS010000016.1"/>
</dbReference>
<evidence type="ECO:0000259" key="2">
    <source>
        <dbReference type="Pfam" id="PF04230"/>
    </source>
</evidence>
<keyword evidence="4" id="KW-1185">Reference proteome</keyword>
<organism evidence="3 4">
    <name type="scientific">Bosea minatitlanensis</name>
    <dbReference type="NCBI Taxonomy" id="128782"/>
    <lineage>
        <taxon>Bacteria</taxon>
        <taxon>Pseudomonadati</taxon>
        <taxon>Pseudomonadota</taxon>
        <taxon>Alphaproteobacteria</taxon>
        <taxon>Hyphomicrobiales</taxon>
        <taxon>Boseaceae</taxon>
        <taxon>Bosea</taxon>
    </lineage>
</organism>
<gene>
    <name evidence="3" type="ORF">ACFPK2_20470</name>
</gene>
<evidence type="ECO:0000256" key="1">
    <source>
        <dbReference type="SAM" id="MobiDB-lite"/>
    </source>
</evidence>
<reference evidence="4" key="1">
    <citation type="journal article" date="2019" name="Int. J. Syst. Evol. Microbiol.">
        <title>The Global Catalogue of Microorganisms (GCM) 10K type strain sequencing project: providing services to taxonomists for standard genome sequencing and annotation.</title>
        <authorList>
            <consortium name="The Broad Institute Genomics Platform"/>
            <consortium name="The Broad Institute Genome Sequencing Center for Infectious Disease"/>
            <person name="Wu L."/>
            <person name="Ma J."/>
        </authorList>
    </citation>
    <scope>NUCLEOTIDE SEQUENCE [LARGE SCALE GENOMIC DNA]</scope>
    <source>
        <strain evidence="4">CGMCC 1.15643</strain>
    </source>
</reference>
<feature type="domain" description="Polysaccharide pyruvyl transferase" evidence="2">
    <location>
        <begin position="51"/>
        <end position="403"/>
    </location>
</feature>
<evidence type="ECO:0000313" key="3">
    <source>
        <dbReference type="EMBL" id="MFC5295369.1"/>
    </source>
</evidence>
<dbReference type="GO" id="GO:0016740">
    <property type="term" value="F:transferase activity"/>
    <property type="evidence" value="ECO:0007669"/>
    <property type="project" value="UniProtKB-KW"/>
</dbReference>
<dbReference type="Pfam" id="PF04230">
    <property type="entry name" value="PS_pyruv_trans"/>
    <property type="match status" value="1"/>
</dbReference>
<dbReference type="InterPro" id="IPR007345">
    <property type="entry name" value="Polysacch_pyruvyl_Trfase"/>
</dbReference>
<dbReference type="PANTHER" id="PTHR36836">
    <property type="entry name" value="COLANIC ACID BIOSYNTHESIS PROTEIN WCAK"/>
    <property type="match status" value="1"/>
</dbReference>
<accession>A0ABW0F9I0</accession>
<keyword evidence="3" id="KW-0808">Transferase</keyword>
<proteinExistence type="predicted"/>
<comment type="caution">
    <text evidence="3">The sequence shown here is derived from an EMBL/GenBank/DDBJ whole genome shotgun (WGS) entry which is preliminary data.</text>
</comment>